<evidence type="ECO:0000313" key="4">
    <source>
        <dbReference type="Proteomes" id="UP000002218"/>
    </source>
</evidence>
<dbReference type="eggNOG" id="COG2976">
    <property type="taxonomic scope" value="Bacteria"/>
</dbReference>
<evidence type="ECO:0000256" key="2">
    <source>
        <dbReference type="SAM" id="Phobius"/>
    </source>
</evidence>
<proteinExistence type="predicted"/>
<dbReference type="EMBL" id="CP001737">
    <property type="protein sequence ID" value="ACV81522.1"/>
    <property type="molecule type" value="Genomic_DNA"/>
</dbReference>
<accession>C8XCC8</accession>
<name>C8XCC8_NAKMY</name>
<keyword evidence="2" id="KW-0472">Membrane</keyword>
<feature type="transmembrane region" description="Helical" evidence="2">
    <location>
        <begin position="36"/>
        <end position="56"/>
    </location>
</feature>
<dbReference type="STRING" id="479431.Namu_5256"/>
<dbReference type="RefSeq" id="WP_015750327.1">
    <property type="nucleotide sequence ID" value="NC_013235.1"/>
</dbReference>
<protein>
    <recommendedName>
        <fullName evidence="5">DUF4012 domain-containing protein</fullName>
    </recommendedName>
</protein>
<feature type="region of interest" description="Disordered" evidence="1">
    <location>
        <begin position="1"/>
        <end position="31"/>
    </location>
</feature>
<dbReference type="AlphaFoldDB" id="C8XCC8"/>
<keyword evidence="2" id="KW-0812">Transmembrane</keyword>
<feature type="compositionally biased region" description="Acidic residues" evidence="1">
    <location>
        <begin position="1"/>
        <end position="11"/>
    </location>
</feature>
<dbReference type="Pfam" id="PF13196">
    <property type="entry name" value="DUF4012"/>
    <property type="match status" value="1"/>
</dbReference>
<dbReference type="InParanoid" id="C8XCC8"/>
<evidence type="ECO:0008006" key="5">
    <source>
        <dbReference type="Google" id="ProtNLM"/>
    </source>
</evidence>
<keyword evidence="4" id="KW-1185">Reference proteome</keyword>
<sequence>MSARDADDESADPATAENHGANGQNHEPPRRRRPGLAWLMLVAGAVMVLGTAWVGWRTYQAYRDLQSAAVQVSALQRQFDDVDQLGPADARQPVIASLQADAASARSAVEDPVFRLATGVPWVGPNLDAIRQVSLTVDSLSTDVIPSLDDIAQTLDPAALAPKDGAIDLAPIVAIGPRLQQADAAVQDARARLGQIDKSSIVAPVGDAVSALQAKLDAAADLTDPAARIARLLPAALGADGPRTYLVVFQNLAEPRATGGIFGSYAVVTADQGKVTIVDQAPARSMKFFEPPVGGLSDDQQRLFGSEPATFPADVNLTPDFPTAARLFIEMYQARGGGAVDGVLAIDPVALSYLMKGAPALNVDGVSIDAGNVVATLLSDAYQRFDDTNHDRRDDFLAGATTAAFAQISSGATDPHAVVAGVRKAAGERRLLYYSTHPDEQTDLSATGLSGALNGPTEAGGFGVFLNDAVASKLGYYLTGQATVTAGECQPDGSTLGTVTATLNYQPPPSGLPSYVSGSSADYSYRTHVLLVAPTGGSIDAAFLDDRPVSLQSGTDGGRSTAIAVVELTPGSRSTVSFHVSVPPGSSAPTLTHTPTVEDWSTTVQGFGACGS</sequence>
<gene>
    <name evidence="3" type="ordered locus">Namu_5256</name>
</gene>
<evidence type="ECO:0000256" key="1">
    <source>
        <dbReference type="SAM" id="MobiDB-lite"/>
    </source>
</evidence>
<dbReference type="HOGENOM" id="CLU_020572_1_0_11"/>
<keyword evidence="2" id="KW-1133">Transmembrane helix</keyword>
<reference evidence="3 4" key="2">
    <citation type="journal article" date="2010" name="Stand. Genomic Sci.">
        <title>Complete genome sequence of Nakamurella multipartita type strain (Y-104).</title>
        <authorList>
            <person name="Tice H."/>
            <person name="Mayilraj S."/>
            <person name="Sims D."/>
            <person name="Lapidus A."/>
            <person name="Nolan M."/>
            <person name="Lucas S."/>
            <person name="Glavina Del Rio T."/>
            <person name="Copeland A."/>
            <person name="Cheng J.F."/>
            <person name="Meincke L."/>
            <person name="Bruce D."/>
            <person name="Goodwin L."/>
            <person name="Pitluck S."/>
            <person name="Ivanova N."/>
            <person name="Mavromatis K."/>
            <person name="Ovchinnikova G."/>
            <person name="Pati A."/>
            <person name="Chen A."/>
            <person name="Palaniappan K."/>
            <person name="Land M."/>
            <person name="Hauser L."/>
            <person name="Chang Y.J."/>
            <person name="Jeffries C.D."/>
            <person name="Detter J.C."/>
            <person name="Brettin T."/>
            <person name="Rohde M."/>
            <person name="Goker M."/>
            <person name="Bristow J."/>
            <person name="Eisen J.A."/>
            <person name="Markowitz V."/>
            <person name="Hugenholtz P."/>
            <person name="Kyrpides N.C."/>
            <person name="Klenk H.P."/>
            <person name="Chen F."/>
        </authorList>
    </citation>
    <scope>NUCLEOTIDE SEQUENCE [LARGE SCALE GENOMIC DNA]</scope>
    <source>
        <strain evidence="4">ATCC 700099 / DSM 44233 / CIP 104796 / JCM 9543 / NBRC 105858 / Y-104</strain>
    </source>
</reference>
<dbReference type="InterPro" id="IPR025101">
    <property type="entry name" value="DUF4012"/>
</dbReference>
<organism evidence="3 4">
    <name type="scientific">Nakamurella multipartita (strain ATCC 700099 / DSM 44233 / CIP 104796 / JCM 9543 / NBRC 105858 / Y-104)</name>
    <name type="common">Microsphaera multipartita</name>
    <dbReference type="NCBI Taxonomy" id="479431"/>
    <lineage>
        <taxon>Bacteria</taxon>
        <taxon>Bacillati</taxon>
        <taxon>Actinomycetota</taxon>
        <taxon>Actinomycetes</taxon>
        <taxon>Nakamurellales</taxon>
        <taxon>Nakamurellaceae</taxon>
        <taxon>Nakamurella</taxon>
    </lineage>
</organism>
<evidence type="ECO:0000313" key="3">
    <source>
        <dbReference type="EMBL" id="ACV81522.1"/>
    </source>
</evidence>
<dbReference type="OrthoDB" id="3203519at2"/>
<dbReference type="Proteomes" id="UP000002218">
    <property type="component" value="Chromosome"/>
</dbReference>
<reference evidence="4" key="1">
    <citation type="submission" date="2009-09" db="EMBL/GenBank/DDBJ databases">
        <title>The complete genome of Nakamurella multipartita DSM 44233.</title>
        <authorList>
            <consortium name="US DOE Joint Genome Institute (JGI-PGF)"/>
            <person name="Lucas S."/>
            <person name="Copeland A."/>
            <person name="Lapidus A."/>
            <person name="Glavina del Rio T."/>
            <person name="Dalin E."/>
            <person name="Tice H."/>
            <person name="Bruce D."/>
            <person name="Goodwin L."/>
            <person name="Pitluck S."/>
            <person name="Kyrpides N."/>
            <person name="Mavromatis K."/>
            <person name="Ivanova N."/>
            <person name="Ovchinnikova G."/>
            <person name="Sims D."/>
            <person name="Meincke L."/>
            <person name="Brettin T."/>
            <person name="Detter J.C."/>
            <person name="Han C."/>
            <person name="Larimer F."/>
            <person name="Land M."/>
            <person name="Hauser L."/>
            <person name="Markowitz V."/>
            <person name="Cheng J.-F."/>
            <person name="Hugenholtz P."/>
            <person name="Woyke T."/>
            <person name="Wu D."/>
            <person name="Klenk H.-P."/>
            <person name="Eisen J.A."/>
        </authorList>
    </citation>
    <scope>NUCLEOTIDE SEQUENCE [LARGE SCALE GENOMIC DNA]</scope>
    <source>
        <strain evidence="4">ATCC 700099 / DSM 44233 / CIP 104796 / JCM 9543 / NBRC 105858 / Y-104</strain>
    </source>
</reference>
<dbReference type="KEGG" id="nml:Namu_5256"/>